<evidence type="ECO:0000313" key="3">
    <source>
        <dbReference type="EMBL" id="OGD56608.1"/>
    </source>
</evidence>
<dbReference type="Gene3D" id="1.25.40.10">
    <property type="entry name" value="Tetratricopeptide repeat domain"/>
    <property type="match status" value="1"/>
</dbReference>
<feature type="repeat" description="TPR" evidence="1">
    <location>
        <begin position="92"/>
        <end position="125"/>
    </location>
</feature>
<evidence type="ECO:0000256" key="1">
    <source>
        <dbReference type="PROSITE-ProRule" id="PRU00339"/>
    </source>
</evidence>
<comment type="caution">
    <text evidence="3">The sequence shown here is derived from an EMBL/GenBank/DDBJ whole genome shotgun (WGS) entry which is preliminary data.</text>
</comment>
<dbReference type="SMART" id="SM00028">
    <property type="entry name" value="TPR"/>
    <property type="match status" value="2"/>
</dbReference>
<keyword evidence="2" id="KW-1133">Transmembrane helix</keyword>
<sequence length="162" mass="18051">MKTERLITFIIAAIIISAVVFIATHFVLDSILNRPITSVSGQNLQKAYAQEIAESTDVNKLTQDGAKLAKGNQVEAALMNLKRATELEPKNRDAWVFLGYAQLKNNEPEEALKSLQTAEKLDPINPTTYQYLVVAYQQTGDADGAKKAKEKYDYLTKSDKKQ</sequence>
<gene>
    <name evidence="3" type="ORF">A2V71_00190</name>
</gene>
<dbReference type="InterPro" id="IPR011990">
    <property type="entry name" value="TPR-like_helical_dom_sf"/>
</dbReference>
<evidence type="ECO:0000313" key="4">
    <source>
        <dbReference type="Proteomes" id="UP000178764"/>
    </source>
</evidence>
<name>A0A1F5DN80_9BACT</name>
<feature type="transmembrane region" description="Helical" evidence="2">
    <location>
        <begin position="6"/>
        <end position="28"/>
    </location>
</feature>
<proteinExistence type="predicted"/>
<reference evidence="3 4" key="1">
    <citation type="journal article" date="2016" name="Nat. Commun.">
        <title>Thousands of microbial genomes shed light on interconnected biogeochemical processes in an aquifer system.</title>
        <authorList>
            <person name="Anantharaman K."/>
            <person name="Brown C.T."/>
            <person name="Hug L.A."/>
            <person name="Sharon I."/>
            <person name="Castelle C.J."/>
            <person name="Probst A.J."/>
            <person name="Thomas B.C."/>
            <person name="Singh A."/>
            <person name="Wilkins M.J."/>
            <person name="Karaoz U."/>
            <person name="Brodie E.L."/>
            <person name="Williams K.H."/>
            <person name="Hubbard S.S."/>
            <person name="Banfield J.F."/>
        </authorList>
    </citation>
    <scope>NUCLEOTIDE SEQUENCE [LARGE SCALE GENOMIC DNA]</scope>
</reference>
<dbReference type="EMBL" id="MEZT01000016">
    <property type="protein sequence ID" value="OGD56608.1"/>
    <property type="molecule type" value="Genomic_DNA"/>
</dbReference>
<dbReference type="AlphaFoldDB" id="A0A1F5DN80"/>
<keyword evidence="1" id="KW-0802">TPR repeat</keyword>
<dbReference type="Pfam" id="PF14559">
    <property type="entry name" value="TPR_19"/>
    <property type="match status" value="1"/>
</dbReference>
<keyword evidence="2" id="KW-0472">Membrane</keyword>
<evidence type="ECO:0000256" key="2">
    <source>
        <dbReference type="SAM" id="Phobius"/>
    </source>
</evidence>
<dbReference type="PROSITE" id="PS50005">
    <property type="entry name" value="TPR"/>
    <property type="match status" value="1"/>
</dbReference>
<organism evidence="3 4">
    <name type="scientific">Candidatus Berkelbacteria bacterium RBG_13_40_8</name>
    <dbReference type="NCBI Taxonomy" id="1797467"/>
    <lineage>
        <taxon>Bacteria</taxon>
        <taxon>Candidatus Berkelbacteria</taxon>
    </lineage>
</organism>
<dbReference type="InterPro" id="IPR019734">
    <property type="entry name" value="TPR_rpt"/>
</dbReference>
<dbReference type="Proteomes" id="UP000178764">
    <property type="component" value="Unassembled WGS sequence"/>
</dbReference>
<dbReference type="SUPFAM" id="SSF48452">
    <property type="entry name" value="TPR-like"/>
    <property type="match status" value="1"/>
</dbReference>
<accession>A0A1F5DN80</accession>
<protein>
    <submittedName>
        <fullName evidence="3">Uncharacterized protein</fullName>
    </submittedName>
</protein>
<keyword evidence="2" id="KW-0812">Transmembrane</keyword>